<feature type="compositionally biased region" description="Polar residues" evidence="2">
    <location>
        <begin position="600"/>
        <end position="613"/>
    </location>
</feature>
<name>A0A6A5Z5E7_9PLEO</name>
<dbReference type="PROSITE" id="PS50103">
    <property type="entry name" value="ZF_C3H1"/>
    <property type="match status" value="3"/>
</dbReference>
<protein>
    <recommendedName>
        <fullName evidence="3">C3H1-type domain-containing protein</fullName>
    </recommendedName>
</protein>
<feature type="domain" description="C3H1-type" evidence="3">
    <location>
        <begin position="194"/>
        <end position="225"/>
    </location>
</feature>
<feature type="domain" description="C3H1-type" evidence="3">
    <location>
        <begin position="440"/>
        <end position="467"/>
    </location>
</feature>
<feature type="compositionally biased region" description="Basic and acidic residues" evidence="2">
    <location>
        <begin position="571"/>
        <end position="583"/>
    </location>
</feature>
<keyword evidence="5" id="KW-1185">Reference proteome</keyword>
<dbReference type="InterPro" id="IPR000571">
    <property type="entry name" value="Znf_CCCH"/>
</dbReference>
<dbReference type="AlphaFoldDB" id="A0A6A5Z5E7"/>
<feature type="compositionally biased region" description="Basic and acidic residues" evidence="2">
    <location>
        <begin position="534"/>
        <end position="544"/>
    </location>
</feature>
<feature type="compositionally biased region" description="Low complexity" evidence="2">
    <location>
        <begin position="339"/>
        <end position="353"/>
    </location>
</feature>
<evidence type="ECO:0000259" key="3">
    <source>
        <dbReference type="PROSITE" id="PS50103"/>
    </source>
</evidence>
<evidence type="ECO:0000256" key="2">
    <source>
        <dbReference type="SAM" id="MobiDB-lite"/>
    </source>
</evidence>
<feature type="region of interest" description="Disordered" evidence="2">
    <location>
        <begin position="520"/>
        <end position="624"/>
    </location>
</feature>
<gene>
    <name evidence="4" type="ORF">BDV96DRAFT_632753</name>
</gene>
<feature type="zinc finger region" description="C3H1-type" evidence="1">
    <location>
        <begin position="440"/>
        <end position="467"/>
    </location>
</feature>
<feature type="region of interest" description="Disordered" evidence="2">
    <location>
        <begin position="169"/>
        <end position="191"/>
    </location>
</feature>
<sequence length="702" mass="78183">MDTRTQMLFALHGGVCGCADFWSQESGQPSVLNNSTAQAAMDDEMNDLDTSADAPGQDLLRCLIQPSSIGSPIRQRVGYTQQGSPTASSHTLSLPSHTPPSGAPRPKTPSGPTKLTCFFWYHGNCHRNRCEYEHQTHSTWPVLPPPGYVHREVCHLPLCPLKEGKTFPTASKRQANEDEQKKVEVGADAPTPPGPPKQTCFWWYHRNHGMECNTGDNCSFAHESHITWPIVVPGDFVHKYPCYLPLCPMSEGMKEVKSNASSHSYSESTDIAVEHSDCHSQEYDISFDEASDSESISRQELDCATNSSDSESSDSSTDSADEEDPEDTTLDPENMSNDESTSTSSSSSESHISPPSPEQTSTLQTTSNTPPMSPEGGIKSISHEETQHKINRSVPKSKQKPVTPPPPKHALPSKPDLVPSLEEAAQHHPDIIHKPPTAPKVSNMICWYWYHSGRCTSKDCAFAHQINSDAQIVRLPPPFHYRKGHDPNCQLELCPVRIASEGKELEYIQTLIKYDQKIEPEDGEVPQVPSVHQLGDKRKAHETPPDQQPAPKIRKTEQQAADDGTQGADILAERRERTRIRNQEKRHRMAERKRQALEANLQQQVPMSGSGTPARQRARPGTGANSVEVVPRNVANRRRKETSNVNDDKDKSSWFRAGTLDQKVIKEAKRQENSLVDYYLPEGKDRAEWDTDLVRRAFGEIV</sequence>
<evidence type="ECO:0000256" key="1">
    <source>
        <dbReference type="PROSITE-ProRule" id="PRU00723"/>
    </source>
</evidence>
<feature type="compositionally biased region" description="Basic residues" evidence="2">
    <location>
        <begin position="389"/>
        <end position="399"/>
    </location>
</feature>
<dbReference type="Proteomes" id="UP000799770">
    <property type="component" value="Unassembled WGS sequence"/>
</dbReference>
<feature type="compositionally biased region" description="Polar residues" evidence="2">
    <location>
        <begin position="359"/>
        <end position="370"/>
    </location>
</feature>
<reference evidence="4" key="1">
    <citation type="journal article" date="2020" name="Stud. Mycol.">
        <title>101 Dothideomycetes genomes: a test case for predicting lifestyles and emergence of pathogens.</title>
        <authorList>
            <person name="Haridas S."/>
            <person name="Albert R."/>
            <person name="Binder M."/>
            <person name="Bloem J."/>
            <person name="Labutti K."/>
            <person name="Salamov A."/>
            <person name="Andreopoulos B."/>
            <person name="Baker S."/>
            <person name="Barry K."/>
            <person name="Bills G."/>
            <person name="Bluhm B."/>
            <person name="Cannon C."/>
            <person name="Castanera R."/>
            <person name="Culley D."/>
            <person name="Daum C."/>
            <person name="Ezra D."/>
            <person name="Gonzalez J."/>
            <person name="Henrissat B."/>
            <person name="Kuo A."/>
            <person name="Liang C."/>
            <person name="Lipzen A."/>
            <person name="Lutzoni F."/>
            <person name="Magnuson J."/>
            <person name="Mondo S."/>
            <person name="Nolan M."/>
            <person name="Ohm R."/>
            <person name="Pangilinan J."/>
            <person name="Park H.-J."/>
            <person name="Ramirez L."/>
            <person name="Alfaro M."/>
            <person name="Sun H."/>
            <person name="Tritt A."/>
            <person name="Yoshinaga Y."/>
            <person name="Zwiers L.-H."/>
            <person name="Turgeon B."/>
            <person name="Goodwin S."/>
            <person name="Spatafora J."/>
            <person name="Crous P."/>
            <person name="Grigoriev I."/>
        </authorList>
    </citation>
    <scope>NUCLEOTIDE SEQUENCE</scope>
    <source>
        <strain evidence="4">CBS 627.86</strain>
    </source>
</reference>
<feature type="region of interest" description="Disordered" evidence="2">
    <location>
        <begin position="78"/>
        <end position="109"/>
    </location>
</feature>
<organism evidence="4 5">
    <name type="scientific">Lophiotrema nucula</name>
    <dbReference type="NCBI Taxonomy" id="690887"/>
    <lineage>
        <taxon>Eukaryota</taxon>
        <taxon>Fungi</taxon>
        <taxon>Dikarya</taxon>
        <taxon>Ascomycota</taxon>
        <taxon>Pezizomycotina</taxon>
        <taxon>Dothideomycetes</taxon>
        <taxon>Pleosporomycetidae</taxon>
        <taxon>Pleosporales</taxon>
        <taxon>Lophiotremataceae</taxon>
        <taxon>Lophiotrema</taxon>
    </lineage>
</organism>
<feature type="compositionally biased region" description="Polar residues" evidence="2">
    <location>
        <begin position="78"/>
        <end position="96"/>
    </location>
</feature>
<evidence type="ECO:0000313" key="4">
    <source>
        <dbReference type="EMBL" id="KAF2114670.1"/>
    </source>
</evidence>
<dbReference type="EMBL" id="ML977325">
    <property type="protein sequence ID" value="KAF2114670.1"/>
    <property type="molecule type" value="Genomic_DNA"/>
</dbReference>
<keyword evidence="1" id="KW-0862">Zinc</keyword>
<proteinExistence type="predicted"/>
<keyword evidence="1" id="KW-0863">Zinc-finger</keyword>
<feature type="zinc finger region" description="C3H1-type" evidence="1">
    <location>
        <begin position="194"/>
        <end position="225"/>
    </location>
</feature>
<feature type="compositionally biased region" description="Pro residues" evidence="2">
    <location>
        <begin position="97"/>
        <end position="109"/>
    </location>
</feature>
<accession>A0A6A5Z5E7</accession>
<feature type="domain" description="C3H1-type" evidence="3">
    <location>
        <begin position="111"/>
        <end position="137"/>
    </location>
</feature>
<evidence type="ECO:0000313" key="5">
    <source>
        <dbReference type="Proteomes" id="UP000799770"/>
    </source>
</evidence>
<dbReference type="OrthoDB" id="3800422at2759"/>
<feature type="compositionally biased region" description="Low complexity" evidence="2">
    <location>
        <begin position="305"/>
        <end position="318"/>
    </location>
</feature>
<feature type="zinc finger region" description="C3H1-type" evidence="1">
    <location>
        <begin position="111"/>
        <end position="137"/>
    </location>
</feature>
<keyword evidence="1" id="KW-0479">Metal-binding</keyword>
<dbReference type="PROSITE" id="PS51257">
    <property type="entry name" value="PROKAR_LIPOPROTEIN"/>
    <property type="match status" value="1"/>
</dbReference>
<feature type="compositionally biased region" description="Acidic residues" evidence="2">
    <location>
        <begin position="319"/>
        <end position="330"/>
    </location>
</feature>
<feature type="compositionally biased region" description="Basic and acidic residues" evidence="2">
    <location>
        <begin position="174"/>
        <end position="185"/>
    </location>
</feature>
<dbReference type="GO" id="GO:0008270">
    <property type="term" value="F:zinc ion binding"/>
    <property type="evidence" value="ECO:0007669"/>
    <property type="project" value="UniProtKB-KW"/>
</dbReference>
<feature type="region of interest" description="Disordered" evidence="2">
    <location>
        <begin position="289"/>
        <end position="416"/>
    </location>
</feature>